<dbReference type="InterPro" id="IPR013525">
    <property type="entry name" value="ABC2_TM"/>
</dbReference>
<comment type="function">
    <text evidence="11">Part of the ABC transporter complex NodIJ involved in the export of the nodulation factors (Nod factors), the bacterial signal molecules that induce symbiosis and subsequent nodulation induction. Nod factors are LCO (lipo-chitin oligosaccharide), a modified beta-1,4-linked N-acetylglucosamine oligosaccharide. This subunit encodes the transporter.</text>
</comment>
<feature type="transmembrane region" description="Helical" evidence="12">
    <location>
        <begin position="170"/>
        <end position="189"/>
    </location>
</feature>
<gene>
    <name evidence="14" type="ORF">DM484_12485</name>
</gene>
<name>A0A2W4R3G3_9GAMM</name>
<feature type="transmembrane region" description="Helical" evidence="12">
    <location>
        <begin position="141"/>
        <end position="163"/>
    </location>
</feature>
<evidence type="ECO:0000256" key="11">
    <source>
        <dbReference type="ARBA" id="ARBA00025119"/>
    </source>
</evidence>
<reference evidence="14 15" key="1">
    <citation type="journal article" date="2018" name="Aquat. Microb. Ecol.">
        <title>Gammaproteobacterial methanotrophs dominate.</title>
        <authorList>
            <person name="Rissanen A.J."/>
            <person name="Saarenheimo J."/>
            <person name="Tiirola M."/>
            <person name="Peura S."/>
            <person name="Aalto S.L."/>
            <person name="Karvinen A."/>
            <person name="Nykanen H."/>
        </authorList>
    </citation>
    <scope>NUCLEOTIDE SEQUENCE [LARGE SCALE GENOMIC DNA]</scope>
    <source>
        <strain evidence="14">AMbin10</strain>
    </source>
</reference>
<organism evidence="14 15">
    <name type="scientific">Candidatus Methylumidiphilus alinenensis</name>
    <dbReference type="NCBI Taxonomy" id="2202197"/>
    <lineage>
        <taxon>Bacteria</taxon>
        <taxon>Pseudomonadati</taxon>
        <taxon>Pseudomonadota</taxon>
        <taxon>Gammaproteobacteria</taxon>
        <taxon>Methylococcales</taxon>
        <taxon>Candidatus Methylumidiphilus</taxon>
    </lineage>
</organism>
<dbReference type="GO" id="GO:0015772">
    <property type="term" value="P:oligosaccharide transport"/>
    <property type="evidence" value="ECO:0007669"/>
    <property type="project" value="InterPro"/>
</dbReference>
<evidence type="ECO:0000256" key="4">
    <source>
        <dbReference type="ARBA" id="ARBA00022448"/>
    </source>
</evidence>
<evidence type="ECO:0000256" key="7">
    <source>
        <dbReference type="ARBA" id="ARBA00022519"/>
    </source>
</evidence>
<comment type="subcellular location">
    <subcellularLocation>
        <location evidence="1 12">Cell inner membrane</location>
        <topology evidence="1 12">Multi-pass membrane protein</topology>
    </subcellularLocation>
</comment>
<evidence type="ECO:0000256" key="3">
    <source>
        <dbReference type="ARBA" id="ARBA00011350"/>
    </source>
</evidence>
<evidence type="ECO:0000259" key="13">
    <source>
        <dbReference type="PROSITE" id="PS51012"/>
    </source>
</evidence>
<feature type="transmembrane region" description="Helical" evidence="12">
    <location>
        <begin position="226"/>
        <end position="246"/>
    </location>
</feature>
<sequence length="254" mass="27907">MPKFPLRWLAVWSRNALAWRKSIKTALLGGLAEPLFNLFALGYGLGSFIGRVDGISYVAFLTAGMISVSAMNAATFEGLYLAYTRMAVANTWDGMMASPLNVSDVVMGELLWMATKSLISSSLILLVASSFGLIASWQVLWVLPVAFLSGLCFGSMALVVTSYAQGYDFFVYYISLGVTPMIMLGGVFFPTAALPDIVRQSSGCLPLYHVVELVRPLVAGRFDWPLLPHLLVPLAYALVSTLFAIWRFKRRLLR</sequence>
<keyword evidence="8 12" id="KW-0812">Transmembrane</keyword>
<dbReference type="InterPro" id="IPR000412">
    <property type="entry name" value="ABC_2_transport"/>
</dbReference>
<dbReference type="AlphaFoldDB" id="A0A2W4R3G3"/>
<dbReference type="GO" id="GO:0043190">
    <property type="term" value="C:ATP-binding cassette (ABC) transporter complex"/>
    <property type="evidence" value="ECO:0007669"/>
    <property type="project" value="InterPro"/>
</dbReference>
<evidence type="ECO:0000256" key="6">
    <source>
        <dbReference type="ARBA" id="ARBA00022475"/>
    </source>
</evidence>
<dbReference type="InterPro" id="IPR005981">
    <property type="entry name" value="ABC_transptNodJ"/>
</dbReference>
<accession>A0A2W4R3G3</accession>
<keyword evidence="9 12" id="KW-1133">Transmembrane helix</keyword>
<dbReference type="PANTHER" id="PTHR43229:SF2">
    <property type="entry name" value="NODULATION PROTEIN J"/>
    <property type="match status" value="1"/>
</dbReference>
<evidence type="ECO:0000256" key="12">
    <source>
        <dbReference type="RuleBase" id="RU361157"/>
    </source>
</evidence>
<dbReference type="EMBL" id="QJPH01000314">
    <property type="protein sequence ID" value="PZN78691.1"/>
    <property type="molecule type" value="Genomic_DNA"/>
</dbReference>
<comment type="caution">
    <text evidence="14">The sequence shown here is derived from an EMBL/GenBank/DDBJ whole genome shotgun (WGS) entry which is preliminary data.</text>
</comment>
<dbReference type="PROSITE" id="PS51012">
    <property type="entry name" value="ABC_TM2"/>
    <property type="match status" value="1"/>
</dbReference>
<dbReference type="PIRSF" id="PIRSF006648">
    <property type="entry name" value="DrrB"/>
    <property type="match status" value="1"/>
</dbReference>
<dbReference type="InterPro" id="IPR047817">
    <property type="entry name" value="ABC2_TM_bact-type"/>
</dbReference>
<feature type="transmembrane region" description="Helical" evidence="12">
    <location>
        <begin position="26"/>
        <end position="49"/>
    </location>
</feature>
<keyword evidence="5" id="KW-0536">Nodulation</keyword>
<evidence type="ECO:0000256" key="8">
    <source>
        <dbReference type="ARBA" id="ARBA00022692"/>
    </source>
</evidence>
<feature type="transmembrane region" description="Helical" evidence="12">
    <location>
        <begin position="117"/>
        <end position="135"/>
    </location>
</feature>
<dbReference type="Pfam" id="PF01061">
    <property type="entry name" value="ABC2_membrane"/>
    <property type="match status" value="1"/>
</dbReference>
<dbReference type="NCBIfam" id="TIGR01291">
    <property type="entry name" value="nodJ"/>
    <property type="match status" value="1"/>
</dbReference>
<dbReference type="InterPro" id="IPR051784">
    <property type="entry name" value="Nod_factor_ABC_transporter"/>
</dbReference>
<proteinExistence type="inferred from homology"/>
<feature type="transmembrane region" description="Helical" evidence="12">
    <location>
        <begin position="55"/>
        <end position="76"/>
    </location>
</feature>
<comment type="similarity">
    <text evidence="2">Belongs to the ABC-2 integral membrane protein family. Lipooligosaccharide exporter (TC 3.A.1.102) subfamily.</text>
</comment>
<evidence type="ECO:0000313" key="14">
    <source>
        <dbReference type="EMBL" id="PZN78691.1"/>
    </source>
</evidence>
<dbReference type="GO" id="GO:0140359">
    <property type="term" value="F:ABC-type transporter activity"/>
    <property type="evidence" value="ECO:0007669"/>
    <property type="project" value="InterPro"/>
</dbReference>
<evidence type="ECO:0000256" key="5">
    <source>
        <dbReference type="ARBA" id="ARBA00022458"/>
    </source>
</evidence>
<keyword evidence="4 12" id="KW-0813">Transport</keyword>
<evidence type="ECO:0000256" key="2">
    <source>
        <dbReference type="ARBA" id="ARBA00008394"/>
    </source>
</evidence>
<feature type="domain" description="ABC transmembrane type-2" evidence="13">
    <location>
        <begin position="25"/>
        <end position="251"/>
    </location>
</feature>
<evidence type="ECO:0000256" key="9">
    <source>
        <dbReference type="ARBA" id="ARBA00022989"/>
    </source>
</evidence>
<protein>
    <recommendedName>
        <fullName evidence="12">Transport permease protein</fullName>
    </recommendedName>
</protein>
<dbReference type="Proteomes" id="UP000249396">
    <property type="component" value="Unassembled WGS sequence"/>
</dbReference>
<dbReference type="PANTHER" id="PTHR43229">
    <property type="entry name" value="NODULATION PROTEIN J"/>
    <property type="match status" value="1"/>
</dbReference>
<keyword evidence="10 12" id="KW-0472">Membrane</keyword>
<evidence type="ECO:0000256" key="10">
    <source>
        <dbReference type="ARBA" id="ARBA00023136"/>
    </source>
</evidence>
<evidence type="ECO:0000256" key="1">
    <source>
        <dbReference type="ARBA" id="ARBA00004429"/>
    </source>
</evidence>
<comment type="subunit">
    <text evidence="3">The complex is composed of two ATP-binding proteins (NodI) and two transmembrane proteins (NodJ).</text>
</comment>
<keyword evidence="6 12" id="KW-1003">Cell membrane</keyword>
<keyword evidence="7" id="KW-0997">Cell inner membrane</keyword>
<evidence type="ECO:0000313" key="15">
    <source>
        <dbReference type="Proteomes" id="UP000249396"/>
    </source>
</evidence>
<dbReference type="PRINTS" id="PR00164">
    <property type="entry name" value="ABC2TRNSPORT"/>
</dbReference>